<name>A0A0F9E3P0_9ZZZZ</name>
<organism evidence="2">
    <name type="scientific">marine sediment metagenome</name>
    <dbReference type="NCBI Taxonomy" id="412755"/>
    <lineage>
        <taxon>unclassified sequences</taxon>
        <taxon>metagenomes</taxon>
        <taxon>ecological metagenomes</taxon>
    </lineage>
</organism>
<reference evidence="2" key="1">
    <citation type="journal article" date="2015" name="Nature">
        <title>Complex archaea that bridge the gap between prokaryotes and eukaryotes.</title>
        <authorList>
            <person name="Spang A."/>
            <person name="Saw J.H."/>
            <person name="Jorgensen S.L."/>
            <person name="Zaremba-Niedzwiedzka K."/>
            <person name="Martijn J."/>
            <person name="Lind A.E."/>
            <person name="van Eijk R."/>
            <person name="Schleper C."/>
            <person name="Guy L."/>
            <person name="Ettema T.J."/>
        </authorList>
    </citation>
    <scope>NUCLEOTIDE SEQUENCE</scope>
</reference>
<proteinExistence type="predicted"/>
<evidence type="ECO:0000259" key="1">
    <source>
        <dbReference type="Pfam" id="PF12323"/>
    </source>
</evidence>
<dbReference type="EMBL" id="LAZR01026464">
    <property type="protein sequence ID" value="KKL68648.1"/>
    <property type="molecule type" value="Genomic_DNA"/>
</dbReference>
<gene>
    <name evidence="2" type="ORF">LCGC14_2122850</name>
</gene>
<feature type="domain" description="Transposase putative helix-turn-helix" evidence="1">
    <location>
        <begin position="18"/>
        <end position="58"/>
    </location>
</feature>
<dbReference type="Pfam" id="PF12323">
    <property type="entry name" value="HTH_OrfB_IS605"/>
    <property type="match status" value="1"/>
</dbReference>
<protein>
    <recommendedName>
        <fullName evidence="1">Transposase putative helix-turn-helix domain-containing protein</fullName>
    </recommendedName>
</protein>
<sequence length="112" mass="13074">MIIWYVWRSDSSDSVLLMVNKAFRFELKPTKQQLPLLAQHAGIRRKAWNWSLERVKDREIRANGPELHKAWNQWKKENAPYSSLSSKCAPQEAFSDLADAFESHWNNGSLCL</sequence>
<evidence type="ECO:0000313" key="2">
    <source>
        <dbReference type="EMBL" id="KKL68648.1"/>
    </source>
</evidence>
<dbReference type="InterPro" id="IPR021027">
    <property type="entry name" value="Transposase_put_HTH"/>
</dbReference>
<accession>A0A0F9E3P0</accession>
<dbReference type="AlphaFoldDB" id="A0A0F9E3P0"/>
<comment type="caution">
    <text evidence="2">The sequence shown here is derived from an EMBL/GenBank/DDBJ whole genome shotgun (WGS) entry which is preliminary data.</text>
</comment>